<protein>
    <submittedName>
        <fullName evidence="2">Uncharacterized protein</fullName>
    </submittedName>
</protein>
<gene>
    <name evidence="2" type="ORF">COX39_01905</name>
</gene>
<comment type="caution">
    <text evidence="2">The sequence shown here is derived from an EMBL/GenBank/DDBJ whole genome shotgun (WGS) entry which is preliminary data.</text>
</comment>
<evidence type="ECO:0000313" key="3">
    <source>
        <dbReference type="Proteomes" id="UP000231567"/>
    </source>
</evidence>
<evidence type="ECO:0000256" key="1">
    <source>
        <dbReference type="SAM" id="Phobius"/>
    </source>
</evidence>
<dbReference type="Proteomes" id="UP000231567">
    <property type="component" value="Unassembled WGS sequence"/>
</dbReference>
<keyword evidence="1" id="KW-0812">Transmembrane</keyword>
<keyword evidence="1" id="KW-1133">Transmembrane helix</keyword>
<accession>A0A2G9YQY5</accession>
<evidence type="ECO:0000313" key="2">
    <source>
        <dbReference type="EMBL" id="PIP21660.1"/>
    </source>
</evidence>
<dbReference type="AlphaFoldDB" id="A0A2G9YQY5"/>
<dbReference type="EMBL" id="PCRM01000026">
    <property type="protein sequence ID" value="PIP21660.1"/>
    <property type="molecule type" value="Genomic_DNA"/>
</dbReference>
<sequence length="81" mass="9487">MVNLFFGSATFAPFGRSKSKIKSQKSKRFFEFLLFSILNFHFAFCYSAFLNFEFSMKPLQLIERNLFTGANFVSSYIIQQN</sequence>
<proteinExistence type="predicted"/>
<organism evidence="2 3">
    <name type="scientific">Candidatus Nealsonbacteria bacterium CG23_combo_of_CG06-09_8_20_14_all_40_13</name>
    <dbReference type="NCBI Taxonomy" id="1974724"/>
    <lineage>
        <taxon>Bacteria</taxon>
        <taxon>Candidatus Nealsoniibacteriota</taxon>
    </lineage>
</organism>
<keyword evidence="1" id="KW-0472">Membrane</keyword>
<name>A0A2G9YQY5_9BACT</name>
<reference evidence="2 3" key="1">
    <citation type="submission" date="2017-09" db="EMBL/GenBank/DDBJ databases">
        <title>Depth-based differentiation of microbial function through sediment-hosted aquifers and enrichment of novel symbionts in the deep terrestrial subsurface.</title>
        <authorList>
            <person name="Probst A.J."/>
            <person name="Ladd B."/>
            <person name="Jarett J.K."/>
            <person name="Geller-Mcgrath D.E."/>
            <person name="Sieber C.M."/>
            <person name="Emerson J.B."/>
            <person name="Anantharaman K."/>
            <person name="Thomas B.C."/>
            <person name="Malmstrom R."/>
            <person name="Stieglmeier M."/>
            <person name="Klingl A."/>
            <person name="Woyke T."/>
            <person name="Ryan C.M."/>
            <person name="Banfield J.F."/>
        </authorList>
    </citation>
    <scope>NUCLEOTIDE SEQUENCE [LARGE SCALE GENOMIC DNA]</scope>
    <source>
        <strain evidence="2">CG23_combo_of_CG06-09_8_20_14_all_40_13</strain>
    </source>
</reference>
<feature type="transmembrane region" description="Helical" evidence="1">
    <location>
        <begin position="29"/>
        <end position="49"/>
    </location>
</feature>